<dbReference type="Proteomes" id="UP000178379">
    <property type="component" value="Unassembled WGS sequence"/>
</dbReference>
<evidence type="ECO:0000256" key="1">
    <source>
        <dbReference type="ARBA" id="ARBA00022553"/>
    </source>
</evidence>
<organism evidence="4 5">
    <name type="scientific">Candidatus Muproteobacteria bacterium RBG_16_62_13</name>
    <dbReference type="NCBI Taxonomy" id="1817756"/>
    <lineage>
        <taxon>Bacteria</taxon>
        <taxon>Pseudomonadati</taxon>
        <taxon>Pseudomonadota</taxon>
        <taxon>Candidatus Muproteobacteria</taxon>
    </lineage>
</organism>
<dbReference type="InterPro" id="IPR001789">
    <property type="entry name" value="Sig_transdc_resp-reg_receiver"/>
</dbReference>
<dbReference type="AlphaFoldDB" id="A0A1F6SYZ9"/>
<accession>A0A1F6SYZ9</accession>
<keyword evidence="1 2" id="KW-0597">Phosphoprotein</keyword>
<sequence>MTAASGQGKPTVLVVDDSRVVRHAINKILSPEFSIVEAGDGMDGWQSAQKNPGVDLVISDIQMPELDGYGMICKIRAADNPGLREVPIIVITGAEDETTRERAYACGANDFIQKPFNANQLLDSVRMHMSHDQKHSEELAARYGDHIESIIVADSGVGGLTDALDHLSAALNILANIDSDQLAPQLPNLALRVLPLLKQSNAAYRLGLDAELAALEKKLASLHPPAGKAS</sequence>
<evidence type="ECO:0000313" key="5">
    <source>
        <dbReference type="Proteomes" id="UP000178379"/>
    </source>
</evidence>
<proteinExistence type="predicted"/>
<dbReference type="InterPro" id="IPR050595">
    <property type="entry name" value="Bact_response_regulator"/>
</dbReference>
<feature type="domain" description="Response regulatory" evidence="3">
    <location>
        <begin position="11"/>
        <end position="129"/>
    </location>
</feature>
<dbReference type="SUPFAM" id="SSF52172">
    <property type="entry name" value="CheY-like"/>
    <property type="match status" value="1"/>
</dbReference>
<dbReference type="GO" id="GO:0000160">
    <property type="term" value="P:phosphorelay signal transduction system"/>
    <property type="evidence" value="ECO:0007669"/>
    <property type="project" value="InterPro"/>
</dbReference>
<name>A0A1F6SYZ9_9PROT</name>
<evidence type="ECO:0000256" key="2">
    <source>
        <dbReference type="PROSITE-ProRule" id="PRU00169"/>
    </source>
</evidence>
<protein>
    <recommendedName>
        <fullName evidence="3">Response regulatory domain-containing protein</fullName>
    </recommendedName>
</protein>
<dbReference type="PROSITE" id="PS50110">
    <property type="entry name" value="RESPONSE_REGULATORY"/>
    <property type="match status" value="1"/>
</dbReference>
<comment type="caution">
    <text evidence="4">The sequence shown here is derived from an EMBL/GenBank/DDBJ whole genome shotgun (WGS) entry which is preliminary data.</text>
</comment>
<feature type="modified residue" description="4-aspartylphosphate" evidence="2">
    <location>
        <position position="60"/>
    </location>
</feature>
<reference evidence="4 5" key="1">
    <citation type="journal article" date="2016" name="Nat. Commun.">
        <title>Thousands of microbial genomes shed light on interconnected biogeochemical processes in an aquifer system.</title>
        <authorList>
            <person name="Anantharaman K."/>
            <person name="Brown C.T."/>
            <person name="Hug L.A."/>
            <person name="Sharon I."/>
            <person name="Castelle C.J."/>
            <person name="Probst A.J."/>
            <person name="Thomas B.C."/>
            <person name="Singh A."/>
            <person name="Wilkins M.J."/>
            <person name="Karaoz U."/>
            <person name="Brodie E.L."/>
            <person name="Williams K.H."/>
            <person name="Hubbard S.S."/>
            <person name="Banfield J.F."/>
        </authorList>
    </citation>
    <scope>NUCLEOTIDE SEQUENCE [LARGE SCALE GENOMIC DNA]</scope>
</reference>
<dbReference type="STRING" id="1817756.A2140_01650"/>
<dbReference type="EMBL" id="MFSQ01000135">
    <property type="protein sequence ID" value="OGI37929.1"/>
    <property type="molecule type" value="Genomic_DNA"/>
</dbReference>
<dbReference type="InterPro" id="IPR011006">
    <property type="entry name" value="CheY-like_superfamily"/>
</dbReference>
<evidence type="ECO:0000259" key="3">
    <source>
        <dbReference type="PROSITE" id="PS50110"/>
    </source>
</evidence>
<dbReference type="PANTHER" id="PTHR44591">
    <property type="entry name" value="STRESS RESPONSE REGULATOR PROTEIN 1"/>
    <property type="match status" value="1"/>
</dbReference>
<evidence type="ECO:0000313" key="4">
    <source>
        <dbReference type="EMBL" id="OGI37929.1"/>
    </source>
</evidence>
<dbReference type="Pfam" id="PF00072">
    <property type="entry name" value="Response_reg"/>
    <property type="match status" value="1"/>
</dbReference>
<gene>
    <name evidence="4" type="ORF">A2140_01650</name>
</gene>
<dbReference type="SMART" id="SM00448">
    <property type="entry name" value="REC"/>
    <property type="match status" value="1"/>
</dbReference>
<dbReference type="Gene3D" id="3.40.50.2300">
    <property type="match status" value="1"/>
</dbReference>
<dbReference type="PANTHER" id="PTHR44591:SF3">
    <property type="entry name" value="RESPONSE REGULATORY DOMAIN-CONTAINING PROTEIN"/>
    <property type="match status" value="1"/>
</dbReference>